<keyword evidence="2" id="KW-1185">Reference proteome</keyword>
<reference evidence="1 2" key="1">
    <citation type="journal article" date="2024" name="J Genomics">
        <title>Draft genome sequencing and assembly of Favolaschia claudopus CIRM-BRFM 2984 isolated from oak limbs.</title>
        <authorList>
            <person name="Navarro D."/>
            <person name="Drula E."/>
            <person name="Chaduli D."/>
            <person name="Cazenave R."/>
            <person name="Ahrendt S."/>
            <person name="Wang J."/>
            <person name="Lipzen A."/>
            <person name="Daum C."/>
            <person name="Barry K."/>
            <person name="Grigoriev I.V."/>
            <person name="Favel A."/>
            <person name="Rosso M.N."/>
            <person name="Martin F."/>
        </authorList>
    </citation>
    <scope>NUCLEOTIDE SEQUENCE [LARGE SCALE GENOMIC DNA]</scope>
    <source>
        <strain evidence="1 2">CIRM-BRFM 2984</strain>
    </source>
</reference>
<protein>
    <submittedName>
        <fullName evidence="1">Uncharacterized protein</fullName>
    </submittedName>
</protein>
<evidence type="ECO:0000313" key="2">
    <source>
        <dbReference type="Proteomes" id="UP001362999"/>
    </source>
</evidence>
<proteinExistence type="predicted"/>
<name>A0AAW0BS56_9AGAR</name>
<accession>A0AAW0BS56</accession>
<gene>
    <name evidence="1" type="ORF">R3P38DRAFT_3189191</name>
</gene>
<dbReference type="EMBL" id="JAWWNJ010000027">
    <property type="protein sequence ID" value="KAK7029044.1"/>
    <property type="molecule type" value="Genomic_DNA"/>
</dbReference>
<sequence>MRVGAKQRLLDGLCNTRVFEGGKNSEGDGGRNEEGIGVFATINSEELLYPYLLWALYRPASEAVAPVLRALELPFSGYSTADALNRGTESGTTDLVHFLPHCDNLSQPELPAKDTVQTAHEVKRAMVLTNDKLVLLHAYATQSWMVWQTKGIGKR</sequence>
<evidence type="ECO:0000313" key="1">
    <source>
        <dbReference type="EMBL" id="KAK7029044.1"/>
    </source>
</evidence>
<organism evidence="1 2">
    <name type="scientific">Favolaschia claudopus</name>
    <dbReference type="NCBI Taxonomy" id="2862362"/>
    <lineage>
        <taxon>Eukaryota</taxon>
        <taxon>Fungi</taxon>
        <taxon>Dikarya</taxon>
        <taxon>Basidiomycota</taxon>
        <taxon>Agaricomycotina</taxon>
        <taxon>Agaricomycetes</taxon>
        <taxon>Agaricomycetidae</taxon>
        <taxon>Agaricales</taxon>
        <taxon>Marasmiineae</taxon>
        <taxon>Mycenaceae</taxon>
        <taxon>Favolaschia</taxon>
    </lineage>
</organism>
<comment type="caution">
    <text evidence="1">The sequence shown here is derived from an EMBL/GenBank/DDBJ whole genome shotgun (WGS) entry which is preliminary data.</text>
</comment>
<dbReference type="AlphaFoldDB" id="A0AAW0BS56"/>
<dbReference type="Proteomes" id="UP001362999">
    <property type="component" value="Unassembled WGS sequence"/>
</dbReference>